<dbReference type="RefSeq" id="WP_143169410.1">
    <property type="nucleotide sequence ID" value="NZ_AP024898.1"/>
</dbReference>
<dbReference type="STRING" id="1117707.VQ7734_03910"/>
<evidence type="ECO:0008006" key="4">
    <source>
        <dbReference type="Google" id="ProtNLM"/>
    </source>
</evidence>
<dbReference type="AlphaFoldDB" id="A0A1M7YZU3"/>
<feature type="signal peptide" evidence="1">
    <location>
        <begin position="1"/>
        <end position="22"/>
    </location>
</feature>
<evidence type="ECO:0000313" key="2">
    <source>
        <dbReference type="EMBL" id="SHO58140.1"/>
    </source>
</evidence>
<proteinExistence type="predicted"/>
<feature type="chain" id="PRO_5013065544" description="Bacterial extracellular solute-binding proteins, family 3" evidence="1">
    <location>
        <begin position="23"/>
        <end position="305"/>
    </location>
</feature>
<sequence>MRCMCALYAQFLLLLLSFSSAASVKPAEIVYPVKKSEMDHRFNDVIELIDTALQKTLSTDGPYILRPARIYMSWKRSLEEIKQGRELNLIWGVPTRDNLRHLLPVRIPLRKGLPGYHLLLIHKDHQVKFAKIGSQASLRQLRPGLWVNSTDVDIFRLNGFDVIEGNSYEGLFKMLMFRRLDYLPRSVNEVFKEFSQRAKEFPRMAVEETLVVYYPLPLFLLVSKDYPELAKRLEKGLNFMVNDGSFDRIFYKYHRQGIEQVNFSHRKVIRMLNPLLPNEIIPFDREKLWLDVTDPESLLSGPDIQ</sequence>
<organism evidence="2 3">
    <name type="scientific">Vibrio quintilis</name>
    <dbReference type="NCBI Taxonomy" id="1117707"/>
    <lineage>
        <taxon>Bacteria</taxon>
        <taxon>Pseudomonadati</taxon>
        <taxon>Pseudomonadota</taxon>
        <taxon>Gammaproteobacteria</taxon>
        <taxon>Vibrionales</taxon>
        <taxon>Vibrionaceae</taxon>
        <taxon>Vibrio</taxon>
    </lineage>
</organism>
<dbReference type="SUPFAM" id="SSF53850">
    <property type="entry name" value="Periplasmic binding protein-like II"/>
    <property type="match status" value="1"/>
</dbReference>
<keyword evidence="3" id="KW-1185">Reference proteome</keyword>
<protein>
    <recommendedName>
        <fullName evidence="4">Bacterial extracellular solute-binding proteins, family 3</fullName>
    </recommendedName>
</protein>
<dbReference type="OrthoDB" id="547680at2"/>
<reference evidence="3" key="1">
    <citation type="submission" date="2016-12" db="EMBL/GenBank/DDBJ databases">
        <authorList>
            <person name="Rodrigo-Torres L."/>
            <person name="Arahal R.D."/>
            <person name="Lucena T."/>
        </authorList>
    </citation>
    <scope>NUCLEOTIDE SEQUENCE [LARGE SCALE GENOMIC DNA]</scope>
</reference>
<keyword evidence="1" id="KW-0732">Signal</keyword>
<name>A0A1M7YZU3_9VIBR</name>
<accession>A0A1M7YZU3</accession>
<gene>
    <name evidence="2" type="ORF">VQ7734_03910</name>
</gene>
<dbReference type="Proteomes" id="UP000184600">
    <property type="component" value="Unassembled WGS sequence"/>
</dbReference>
<evidence type="ECO:0000313" key="3">
    <source>
        <dbReference type="Proteomes" id="UP000184600"/>
    </source>
</evidence>
<dbReference type="EMBL" id="FRFG01000055">
    <property type="protein sequence ID" value="SHO58140.1"/>
    <property type="molecule type" value="Genomic_DNA"/>
</dbReference>
<evidence type="ECO:0000256" key="1">
    <source>
        <dbReference type="SAM" id="SignalP"/>
    </source>
</evidence>